<dbReference type="InParanoid" id="A0A3Q1F7A9"/>
<name>A0A3Q1F7A9_9TELE</name>
<dbReference type="PANTHER" id="PTHR16515:SF49">
    <property type="entry name" value="GASTRULA ZINC FINGER PROTEIN XLCGF49.1-LIKE-RELATED"/>
    <property type="match status" value="1"/>
</dbReference>
<dbReference type="GeneTree" id="ENSGT01150000286952"/>
<feature type="domain" description="C2H2-type" evidence="13">
    <location>
        <begin position="411"/>
        <end position="438"/>
    </location>
</feature>
<dbReference type="GO" id="GO:0003677">
    <property type="term" value="F:DNA binding"/>
    <property type="evidence" value="ECO:0007669"/>
    <property type="project" value="UniProtKB-KW"/>
</dbReference>
<feature type="domain" description="C2H2-type" evidence="13">
    <location>
        <begin position="383"/>
        <end position="410"/>
    </location>
</feature>
<dbReference type="FunFam" id="3.30.160.60:FF:001498">
    <property type="entry name" value="Zinc finger protein 404"/>
    <property type="match status" value="1"/>
</dbReference>
<feature type="region of interest" description="Disordered" evidence="12">
    <location>
        <begin position="190"/>
        <end position="211"/>
    </location>
</feature>
<dbReference type="PANTHER" id="PTHR16515">
    <property type="entry name" value="PR DOMAIN ZINC FINGER PROTEIN"/>
    <property type="match status" value="1"/>
</dbReference>
<dbReference type="SUPFAM" id="SSF57667">
    <property type="entry name" value="beta-beta-alpha zinc fingers"/>
    <property type="match status" value="5"/>
</dbReference>
<reference evidence="14" key="2">
    <citation type="submission" date="2025-09" db="UniProtKB">
        <authorList>
            <consortium name="Ensembl"/>
        </authorList>
    </citation>
    <scope>IDENTIFICATION</scope>
</reference>
<dbReference type="InterPro" id="IPR036236">
    <property type="entry name" value="Znf_C2H2_sf"/>
</dbReference>
<evidence type="ECO:0000259" key="13">
    <source>
        <dbReference type="PROSITE" id="PS50157"/>
    </source>
</evidence>
<feature type="domain" description="C2H2-type" evidence="13">
    <location>
        <begin position="523"/>
        <end position="550"/>
    </location>
</feature>
<evidence type="ECO:0000256" key="12">
    <source>
        <dbReference type="SAM" id="MobiDB-lite"/>
    </source>
</evidence>
<evidence type="ECO:0000256" key="2">
    <source>
        <dbReference type="ARBA" id="ARBA00006991"/>
    </source>
</evidence>
<dbReference type="Gene3D" id="3.30.160.60">
    <property type="entry name" value="Classic Zinc Finger"/>
    <property type="match status" value="10"/>
</dbReference>
<feature type="domain" description="C2H2-type" evidence="13">
    <location>
        <begin position="551"/>
        <end position="578"/>
    </location>
</feature>
<evidence type="ECO:0000256" key="9">
    <source>
        <dbReference type="ARBA" id="ARBA00023163"/>
    </source>
</evidence>
<feature type="domain" description="C2H2-type" evidence="13">
    <location>
        <begin position="355"/>
        <end position="382"/>
    </location>
</feature>
<evidence type="ECO:0000256" key="4">
    <source>
        <dbReference type="ARBA" id="ARBA00022737"/>
    </source>
</evidence>
<keyword evidence="10" id="KW-0539">Nucleus</keyword>
<dbReference type="FunFam" id="3.30.160.60:FF:002343">
    <property type="entry name" value="Zinc finger protein 33A"/>
    <property type="match status" value="3"/>
</dbReference>
<keyword evidence="8" id="KW-0238">DNA-binding</keyword>
<dbReference type="STRING" id="80966.ENSAPOP00000011792"/>
<feature type="domain" description="C2H2-type" evidence="13">
    <location>
        <begin position="327"/>
        <end position="354"/>
    </location>
</feature>
<dbReference type="PROSITE" id="PS00028">
    <property type="entry name" value="ZINC_FINGER_C2H2_1"/>
    <property type="match status" value="9"/>
</dbReference>
<organism evidence="14 15">
    <name type="scientific">Acanthochromis polyacanthus</name>
    <name type="common">spiny chromis</name>
    <dbReference type="NCBI Taxonomy" id="80966"/>
    <lineage>
        <taxon>Eukaryota</taxon>
        <taxon>Metazoa</taxon>
        <taxon>Chordata</taxon>
        <taxon>Craniata</taxon>
        <taxon>Vertebrata</taxon>
        <taxon>Euteleostomi</taxon>
        <taxon>Actinopterygii</taxon>
        <taxon>Neopterygii</taxon>
        <taxon>Teleostei</taxon>
        <taxon>Neoteleostei</taxon>
        <taxon>Acanthomorphata</taxon>
        <taxon>Ovalentaria</taxon>
        <taxon>Pomacentridae</taxon>
        <taxon>Acanthochromis</taxon>
    </lineage>
</organism>
<dbReference type="FunFam" id="3.30.160.60:FF:000295">
    <property type="entry name" value="zinc finger protein 19"/>
    <property type="match status" value="1"/>
</dbReference>
<feature type="domain" description="C2H2-type" evidence="13">
    <location>
        <begin position="495"/>
        <end position="522"/>
    </location>
</feature>
<dbReference type="FunFam" id="3.30.160.60:FF:000478">
    <property type="entry name" value="Zinc finger protein 133"/>
    <property type="match status" value="1"/>
</dbReference>
<dbReference type="GO" id="GO:0005634">
    <property type="term" value="C:nucleus"/>
    <property type="evidence" value="ECO:0007669"/>
    <property type="project" value="UniProtKB-SubCell"/>
</dbReference>
<sequence>MTSVQNLSEFINERLTAAAEEIFSEFEKTIVQYEEEIDRQRKQLDNIWKPQIPLQTSDLLQQHVCSDKEVLADHQPCDLERSTIQAQEEKEPLQIKEEQGTLCTSQQGEQLPLKRKTYTVMLVQCKSKCEEIFGVFVKAVVQYEEEINRQRRLLNIIQTPEIKLHRLDLSQQDVCKDEEVLDDQQLCNQESNSSLDQEEPEPPLIKEEQEELCTSLDHEDPEFAQIKEEQDELCTNLDLEDPEFPQIKEEQDELYSSQEGDLLVVKLESDTFMVTPSYEESDHSEPEPNSDQLLSHNSSVAEGLAQEGSMHADTGSLQSAEFQLKCIKCDVCGKAFKDKYHLKKHYRIHTGEKPYACNTCGKRFYEIYLMKYHQRTHTGEKPYSCEVCGKSFRKSGNLTIHIRTHTGERPYLCNTCGKRFTDSSTFKKHKAIHTGEKPYSCKICGKGLSSNSVLLVHMRTHTGEKPYLCNTCGKRFSDSSTYKKHAAIHTGEKPYSCKICGKGLSSNSVLLVHMRTHTGEKPYVCKTCKKTFSSMSAMKKHTRVHTGEKPYLCNMCGKRFSDSSAFKRHTAIHTGEKAHSCGTCGKSFTHR</sequence>
<keyword evidence="4" id="KW-0677">Repeat</keyword>
<protein>
    <recommendedName>
        <fullName evidence="13">C2H2-type domain-containing protein</fullName>
    </recommendedName>
</protein>
<keyword evidence="7" id="KW-0805">Transcription regulation</keyword>
<evidence type="ECO:0000256" key="5">
    <source>
        <dbReference type="ARBA" id="ARBA00022771"/>
    </source>
</evidence>
<dbReference type="FunFam" id="3.30.160.60:FF:001442">
    <property type="entry name" value="zinc finger protein 696"/>
    <property type="match status" value="1"/>
</dbReference>
<dbReference type="GO" id="GO:0010468">
    <property type="term" value="P:regulation of gene expression"/>
    <property type="evidence" value="ECO:0007669"/>
    <property type="project" value="TreeGrafter"/>
</dbReference>
<feature type="domain" description="C2H2-type" evidence="13">
    <location>
        <begin position="439"/>
        <end position="466"/>
    </location>
</feature>
<keyword evidence="6" id="KW-0862">Zinc</keyword>
<dbReference type="Pfam" id="PF00096">
    <property type="entry name" value="zf-C2H2"/>
    <property type="match status" value="9"/>
</dbReference>
<evidence type="ECO:0000256" key="8">
    <source>
        <dbReference type="ARBA" id="ARBA00023125"/>
    </source>
</evidence>
<dbReference type="InterPro" id="IPR013087">
    <property type="entry name" value="Znf_C2H2_type"/>
</dbReference>
<proteinExistence type="inferred from homology"/>
<evidence type="ECO:0000256" key="6">
    <source>
        <dbReference type="ARBA" id="ARBA00022833"/>
    </source>
</evidence>
<dbReference type="InterPro" id="IPR050331">
    <property type="entry name" value="Zinc_finger"/>
</dbReference>
<feature type="domain" description="C2H2-type" evidence="13">
    <location>
        <begin position="467"/>
        <end position="494"/>
    </location>
</feature>
<dbReference type="Ensembl" id="ENSAPOT00000019466.1">
    <property type="protein sequence ID" value="ENSAPOP00000011792.1"/>
    <property type="gene ID" value="ENSAPOG00000014378.1"/>
</dbReference>
<comment type="subcellular location">
    <subcellularLocation>
        <location evidence="1">Nucleus</location>
    </subcellularLocation>
</comment>
<accession>A0A3Q1F7A9</accession>
<reference evidence="14" key="1">
    <citation type="submission" date="2025-08" db="UniProtKB">
        <authorList>
            <consortium name="Ensembl"/>
        </authorList>
    </citation>
    <scope>IDENTIFICATION</scope>
</reference>
<dbReference type="FunFam" id="3.30.160.60:FF:000862">
    <property type="entry name" value="zinc finger protein 697"/>
    <property type="match status" value="1"/>
</dbReference>
<evidence type="ECO:0000256" key="11">
    <source>
        <dbReference type="PROSITE-ProRule" id="PRU00042"/>
    </source>
</evidence>
<dbReference type="FunFam" id="3.30.160.60:FF:000557">
    <property type="entry name" value="zinc finger and SCAN domain-containing protein 29"/>
    <property type="match status" value="1"/>
</dbReference>
<dbReference type="Proteomes" id="UP000257200">
    <property type="component" value="Unplaced"/>
</dbReference>
<comment type="similarity">
    <text evidence="2">Belongs to the krueppel C2H2-type zinc-finger protein family.</text>
</comment>
<dbReference type="AlphaFoldDB" id="A0A3Q1F7A9"/>
<evidence type="ECO:0000256" key="1">
    <source>
        <dbReference type="ARBA" id="ARBA00004123"/>
    </source>
</evidence>
<keyword evidence="3" id="KW-0479">Metal-binding</keyword>
<dbReference type="PROSITE" id="PS50157">
    <property type="entry name" value="ZINC_FINGER_C2H2_2"/>
    <property type="match status" value="9"/>
</dbReference>
<evidence type="ECO:0000256" key="3">
    <source>
        <dbReference type="ARBA" id="ARBA00022723"/>
    </source>
</evidence>
<evidence type="ECO:0000313" key="14">
    <source>
        <dbReference type="Ensembl" id="ENSAPOP00000011792.1"/>
    </source>
</evidence>
<dbReference type="GO" id="GO:0008270">
    <property type="term" value="F:zinc ion binding"/>
    <property type="evidence" value="ECO:0007669"/>
    <property type="project" value="UniProtKB-KW"/>
</dbReference>
<evidence type="ECO:0000313" key="15">
    <source>
        <dbReference type="Proteomes" id="UP000257200"/>
    </source>
</evidence>
<keyword evidence="5 11" id="KW-0863">Zinc-finger</keyword>
<keyword evidence="15" id="KW-1185">Reference proteome</keyword>
<dbReference type="SMART" id="SM00355">
    <property type="entry name" value="ZnF_C2H2"/>
    <property type="match status" value="9"/>
</dbReference>
<evidence type="ECO:0000256" key="10">
    <source>
        <dbReference type="ARBA" id="ARBA00023242"/>
    </source>
</evidence>
<keyword evidence="9" id="KW-0804">Transcription</keyword>
<evidence type="ECO:0000256" key="7">
    <source>
        <dbReference type="ARBA" id="ARBA00023015"/>
    </source>
</evidence>